<dbReference type="EMBL" id="ANAH02000020">
    <property type="protein sequence ID" value="EPX59098.1"/>
    <property type="molecule type" value="Genomic_DNA"/>
</dbReference>
<accession>S9QR66</accession>
<reference evidence="1" key="1">
    <citation type="submission" date="2013-05" db="EMBL/GenBank/DDBJ databases">
        <title>Genome assembly of Cystobacter fuscus DSM 2262.</title>
        <authorList>
            <person name="Sharma G."/>
            <person name="Khatri I."/>
            <person name="Kaur C."/>
            <person name="Mayilraj S."/>
            <person name="Subramanian S."/>
        </authorList>
    </citation>
    <scope>NUCLEOTIDE SEQUENCE [LARGE SCALE GENOMIC DNA]</scope>
    <source>
        <strain evidence="1">DSM 2262</strain>
    </source>
</reference>
<dbReference type="Pfam" id="PF19378">
    <property type="entry name" value="DUF5953"/>
    <property type="match status" value="1"/>
</dbReference>
<gene>
    <name evidence="1" type="ORF">D187_003475</name>
</gene>
<sequence length="75" mass="8438">MEISRQTRHLVRKPGVSPRGLPALKLREDIRSPEISHRLGSLNYWSDAAARAIGFLNRVRDADLLSRSRRTAMGG</sequence>
<name>S9QR66_CYSF2</name>
<evidence type="ECO:0000313" key="1">
    <source>
        <dbReference type="EMBL" id="EPX59098.1"/>
    </source>
</evidence>
<dbReference type="AlphaFoldDB" id="S9QR66"/>
<dbReference type="Proteomes" id="UP000011682">
    <property type="component" value="Unassembled WGS sequence"/>
</dbReference>
<dbReference type="InterPro" id="IPR045997">
    <property type="entry name" value="DUF5953"/>
</dbReference>
<comment type="caution">
    <text evidence="1">The sequence shown here is derived from an EMBL/GenBank/DDBJ whole genome shotgun (WGS) entry which is preliminary data.</text>
</comment>
<organism evidence="1 2">
    <name type="scientific">Cystobacter fuscus (strain ATCC 25194 / DSM 2262 / NBRC 100088 / M29)</name>
    <dbReference type="NCBI Taxonomy" id="1242864"/>
    <lineage>
        <taxon>Bacteria</taxon>
        <taxon>Pseudomonadati</taxon>
        <taxon>Myxococcota</taxon>
        <taxon>Myxococcia</taxon>
        <taxon>Myxococcales</taxon>
        <taxon>Cystobacterineae</taxon>
        <taxon>Archangiaceae</taxon>
        <taxon>Cystobacter</taxon>
    </lineage>
</organism>
<keyword evidence="2" id="KW-1185">Reference proteome</keyword>
<evidence type="ECO:0000313" key="2">
    <source>
        <dbReference type="Proteomes" id="UP000011682"/>
    </source>
</evidence>
<protein>
    <submittedName>
        <fullName evidence="1">Uncharacterized protein</fullName>
    </submittedName>
</protein>
<proteinExistence type="predicted"/>